<dbReference type="EMBL" id="SACR01000006">
    <property type="protein sequence ID" value="RVU43771.1"/>
    <property type="molecule type" value="Genomic_DNA"/>
</dbReference>
<feature type="domain" description="AMP-dependent synthetase/ligase" evidence="2">
    <location>
        <begin position="8"/>
        <end position="356"/>
    </location>
</feature>
<dbReference type="InterPro" id="IPR016084">
    <property type="entry name" value="Haem_Oase-like_multi-hlx"/>
</dbReference>
<dbReference type="InterPro" id="IPR042099">
    <property type="entry name" value="ANL_N_sf"/>
</dbReference>
<keyword evidence="1" id="KW-0436">Ligase</keyword>
<dbReference type="InterPro" id="IPR000873">
    <property type="entry name" value="AMP-dep_synth/lig_dom"/>
</dbReference>
<comment type="caution">
    <text evidence="3">The sequence shown here is derived from an EMBL/GenBank/DDBJ whole genome shotgun (WGS) entry which is preliminary data.</text>
</comment>
<dbReference type="Gene3D" id="1.20.910.10">
    <property type="entry name" value="Heme oxygenase-like"/>
    <property type="match status" value="1"/>
</dbReference>
<dbReference type="AlphaFoldDB" id="A0A437RAG6"/>
<gene>
    <name evidence="3" type="ORF">EOE66_19040</name>
</gene>
<organism evidence="3 4">
    <name type="scientific">Rubrivivax rivuli</name>
    <dbReference type="NCBI Taxonomy" id="1862385"/>
    <lineage>
        <taxon>Bacteria</taxon>
        <taxon>Pseudomonadati</taxon>
        <taxon>Pseudomonadota</taxon>
        <taxon>Betaproteobacteria</taxon>
        <taxon>Burkholderiales</taxon>
        <taxon>Sphaerotilaceae</taxon>
        <taxon>Rubrivivax</taxon>
    </lineage>
</organism>
<dbReference type="PROSITE" id="PS00455">
    <property type="entry name" value="AMP_BINDING"/>
    <property type="match status" value="1"/>
</dbReference>
<dbReference type="GO" id="GO:0016874">
    <property type="term" value="F:ligase activity"/>
    <property type="evidence" value="ECO:0007669"/>
    <property type="project" value="UniProtKB-KW"/>
</dbReference>
<dbReference type="Proteomes" id="UP000285575">
    <property type="component" value="Unassembled WGS sequence"/>
</dbReference>
<evidence type="ECO:0000256" key="1">
    <source>
        <dbReference type="ARBA" id="ARBA00022598"/>
    </source>
</evidence>
<dbReference type="Gene3D" id="3.40.50.12780">
    <property type="entry name" value="N-terminal domain of ligase-like"/>
    <property type="match status" value="1"/>
</dbReference>
<accession>A0A437RAG6</accession>
<dbReference type="PANTHER" id="PTHR43767:SF8">
    <property type="entry name" value="LONG-CHAIN-FATTY-ACID--COA LIGASE"/>
    <property type="match status" value="1"/>
</dbReference>
<keyword evidence="4" id="KW-1185">Reference proteome</keyword>
<name>A0A437RAG6_9BURK</name>
<reference evidence="3 4" key="1">
    <citation type="submission" date="2019-01" db="EMBL/GenBank/DDBJ databases">
        <authorList>
            <person name="Chen W.-M."/>
        </authorList>
    </citation>
    <scope>NUCLEOTIDE SEQUENCE [LARGE SCALE GENOMIC DNA]</scope>
    <source>
        <strain evidence="3 4">KYPY4</strain>
    </source>
</reference>
<evidence type="ECO:0000313" key="4">
    <source>
        <dbReference type="Proteomes" id="UP000285575"/>
    </source>
</evidence>
<dbReference type="SUPFAM" id="SSF56801">
    <property type="entry name" value="Acetyl-CoA synthetase-like"/>
    <property type="match status" value="1"/>
</dbReference>
<dbReference type="PANTHER" id="PTHR43767">
    <property type="entry name" value="LONG-CHAIN-FATTY-ACID--COA LIGASE"/>
    <property type="match status" value="1"/>
</dbReference>
<dbReference type="Gene3D" id="3.30.300.30">
    <property type="match status" value="1"/>
</dbReference>
<dbReference type="Pfam" id="PF23562">
    <property type="entry name" value="AMP-binding_C_3"/>
    <property type="match status" value="1"/>
</dbReference>
<protein>
    <submittedName>
        <fullName evidence="3">AMP-dependent synthetase</fullName>
    </submittedName>
</protein>
<dbReference type="InterPro" id="IPR020845">
    <property type="entry name" value="AMP-binding_CS"/>
</dbReference>
<dbReference type="Pfam" id="PF00501">
    <property type="entry name" value="AMP-binding"/>
    <property type="match status" value="1"/>
</dbReference>
<proteinExistence type="predicted"/>
<dbReference type="SMART" id="SM01236">
    <property type="entry name" value="Haem_oxygenase_2"/>
    <property type="match status" value="1"/>
</dbReference>
<dbReference type="InterPro" id="IPR050237">
    <property type="entry name" value="ATP-dep_AMP-bd_enzyme"/>
</dbReference>
<dbReference type="InterPro" id="IPR045851">
    <property type="entry name" value="AMP-bd_C_sf"/>
</dbReference>
<evidence type="ECO:0000313" key="3">
    <source>
        <dbReference type="EMBL" id="RVU43771.1"/>
    </source>
</evidence>
<dbReference type="OrthoDB" id="9766486at2"/>
<dbReference type="SUPFAM" id="SSF48613">
    <property type="entry name" value="Heme oxygenase-like"/>
    <property type="match status" value="1"/>
</dbReference>
<evidence type="ECO:0000259" key="2">
    <source>
        <dbReference type="Pfam" id="PF00501"/>
    </source>
</evidence>
<sequence length="736" mass="76755">MSPAQMNPATALFDGQQAFSAPQLAQAVAAMARQLQEQGTRVLATVLDNGAPFVVLDEAASAAGVVHVPLPPFFTPAQMQHALQAAGVDTLVLTAPHAALWAEATPGLRFAALPPMAAVLPTGALVQARLPFAAVPLPAGTAKITFTSGTTGTPKGVCLGGEALQAVAGSLVQALAPLQIQRHLCALPFGVLLENIAGLMAPRLQGATVIAPPLASLGLQGSSRFDAARFDAAVREHAPHSLILLPQMLRAWVGHLMASGQRAPAGLKLVAVGGAAAGAPLVRAAWALGLPVAEGYGLSEAGSVQTLNLPALDAEGRLCPPAPDSAGSVGRALPHAQLRVAEDGEILVAGALFSGYLGDPTPVPAWWPTGDLGRVDEAGRVFIHGRKKHVLITSYGRNLSPEWVETALKGHPAVLQAVVFGDGEPALSAVLWPTQAGLPDDALQQAVDAANATLPDYARIQRWVRGRAAFDASTGLATANGRPQRAAIFAAHRDALSTPELSMSFHQRLLQDTAAARQGLLATPIIQGALRGQVSLPSYIAFLTEAYHHVRHTVPLLQALRAALPAHHAWLAPAVDEYIEEEAGHDEWILDDIAACGGDAEAVRHGRPGHATEVMVAYAYDTIARGNPLGFFGMVHVLEGTSVSLALMAADAIQKPLHLPDSAFSYLRSHGTLDVEHTAHFATLMDAIEQPQDQADIVHAARAFFRLYGDVFRGLPLPQPVASPAAAPAQPAEALA</sequence>
<dbReference type="Pfam" id="PF14518">
    <property type="entry name" value="Haem_oxygenas_2"/>
    <property type="match status" value="1"/>
</dbReference>